<dbReference type="InterPro" id="IPR050754">
    <property type="entry name" value="FKBP4/5/8-like"/>
</dbReference>
<sequence length="421" mass="48036">MATGAINGVQASRFLALPSELRDLIYEHVFEPSSFYYPLADQEGYFGYDFSTFAALQRTCRVVASESKPIFHKLNRFVRVRTPWPEAQHHIEHEGRVPILKREEKALAFKIWSVDIVINAPDLALVDDTTFCKFIIHAQDLDGFARMWFYSDLSHPGLNGHLRLSLIFRDPFPTVDKETGQQKSRSMPKQSQREIMMPFGRVKGLQDANADGLYDQSIFKELQAEMDVPLASAEDCLEQTTKKKEAGDSALQKKDYSRAIDLYEQAFAEMHIPCKGRRRNIYGDAWFVKTLESGRYDGQQGHLVRLVLRVQLVAAVVDCYLGLEDWDTAKFWGMRSINLMREANGDDDGEAEDEPMLGFPGADAVGLLYFRTAKALRMLGDRDEARRLMKTALAYLPSNEEVRKEWEGLRLQRIGGYGWIG</sequence>
<comment type="caution">
    <text evidence="1">The sequence shown here is derived from an EMBL/GenBank/DDBJ whole genome shotgun (WGS) entry which is preliminary data.</text>
</comment>
<dbReference type="PANTHER" id="PTHR46512">
    <property type="entry name" value="PEPTIDYLPROLYL ISOMERASE"/>
    <property type="match status" value="1"/>
</dbReference>
<dbReference type="PANTHER" id="PTHR46512:SF9">
    <property type="entry name" value="PEPTIDYLPROLYL ISOMERASE"/>
    <property type="match status" value="1"/>
</dbReference>
<evidence type="ECO:0000313" key="2">
    <source>
        <dbReference type="Proteomes" id="UP000799772"/>
    </source>
</evidence>
<dbReference type="EMBL" id="ML978121">
    <property type="protein sequence ID" value="KAF2104136.1"/>
    <property type="molecule type" value="Genomic_DNA"/>
</dbReference>
<proteinExistence type="predicted"/>
<organism evidence="1 2">
    <name type="scientific">Rhizodiscina lignyota</name>
    <dbReference type="NCBI Taxonomy" id="1504668"/>
    <lineage>
        <taxon>Eukaryota</taxon>
        <taxon>Fungi</taxon>
        <taxon>Dikarya</taxon>
        <taxon>Ascomycota</taxon>
        <taxon>Pezizomycotina</taxon>
        <taxon>Dothideomycetes</taxon>
        <taxon>Pleosporomycetidae</taxon>
        <taxon>Aulographales</taxon>
        <taxon>Rhizodiscinaceae</taxon>
        <taxon>Rhizodiscina</taxon>
    </lineage>
</organism>
<dbReference type="OrthoDB" id="5229512at2759"/>
<dbReference type="Proteomes" id="UP000799772">
    <property type="component" value="Unassembled WGS sequence"/>
</dbReference>
<keyword evidence="2" id="KW-1185">Reference proteome</keyword>
<name>A0A9P4IM93_9PEZI</name>
<gene>
    <name evidence="1" type="ORF">NA57DRAFT_70349</name>
</gene>
<dbReference type="Gene3D" id="1.25.40.10">
    <property type="entry name" value="Tetratricopeptide repeat domain"/>
    <property type="match status" value="1"/>
</dbReference>
<evidence type="ECO:0000313" key="1">
    <source>
        <dbReference type="EMBL" id="KAF2104136.1"/>
    </source>
</evidence>
<dbReference type="InterPro" id="IPR011990">
    <property type="entry name" value="TPR-like_helical_dom_sf"/>
</dbReference>
<dbReference type="SUPFAM" id="SSF48452">
    <property type="entry name" value="TPR-like"/>
    <property type="match status" value="1"/>
</dbReference>
<protein>
    <submittedName>
        <fullName evidence="1">Uncharacterized protein</fullName>
    </submittedName>
</protein>
<reference evidence="1" key="1">
    <citation type="journal article" date="2020" name="Stud. Mycol.">
        <title>101 Dothideomycetes genomes: a test case for predicting lifestyles and emergence of pathogens.</title>
        <authorList>
            <person name="Haridas S."/>
            <person name="Albert R."/>
            <person name="Binder M."/>
            <person name="Bloem J."/>
            <person name="Labutti K."/>
            <person name="Salamov A."/>
            <person name="Andreopoulos B."/>
            <person name="Baker S."/>
            <person name="Barry K."/>
            <person name="Bills G."/>
            <person name="Bluhm B."/>
            <person name="Cannon C."/>
            <person name="Castanera R."/>
            <person name="Culley D."/>
            <person name="Daum C."/>
            <person name="Ezra D."/>
            <person name="Gonzalez J."/>
            <person name="Henrissat B."/>
            <person name="Kuo A."/>
            <person name="Liang C."/>
            <person name="Lipzen A."/>
            <person name="Lutzoni F."/>
            <person name="Magnuson J."/>
            <person name="Mondo S."/>
            <person name="Nolan M."/>
            <person name="Ohm R."/>
            <person name="Pangilinan J."/>
            <person name="Park H.-J."/>
            <person name="Ramirez L."/>
            <person name="Alfaro M."/>
            <person name="Sun H."/>
            <person name="Tritt A."/>
            <person name="Yoshinaga Y."/>
            <person name="Zwiers L.-H."/>
            <person name="Turgeon B."/>
            <person name="Goodwin S."/>
            <person name="Spatafora J."/>
            <person name="Crous P."/>
            <person name="Grigoriev I."/>
        </authorList>
    </citation>
    <scope>NUCLEOTIDE SEQUENCE</scope>
    <source>
        <strain evidence="1">CBS 133067</strain>
    </source>
</reference>
<dbReference type="AlphaFoldDB" id="A0A9P4IM93"/>
<accession>A0A9P4IM93</accession>